<evidence type="ECO:0000313" key="1">
    <source>
        <dbReference type="EnsemblMetazoa" id="CLYHEMP020565.1"/>
    </source>
</evidence>
<dbReference type="EnsemblMetazoa" id="CLYHEMT020565.1">
    <property type="protein sequence ID" value="CLYHEMP020565.1"/>
    <property type="gene ID" value="CLYHEMG020565"/>
</dbReference>
<evidence type="ECO:0000313" key="2">
    <source>
        <dbReference type="Proteomes" id="UP000594262"/>
    </source>
</evidence>
<dbReference type="Proteomes" id="UP000594262">
    <property type="component" value="Unplaced"/>
</dbReference>
<organism evidence="1 2">
    <name type="scientific">Clytia hemisphaerica</name>
    <dbReference type="NCBI Taxonomy" id="252671"/>
    <lineage>
        <taxon>Eukaryota</taxon>
        <taxon>Metazoa</taxon>
        <taxon>Cnidaria</taxon>
        <taxon>Hydrozoa</taxon>
        <taxon>Hydroidolina</taxon>
        <taxon>Leptothecata</taxon>
        <taxon>Obeliida</taxon>
        <taxon>Clytiidae</taxon>
        <taxon>Clytia</taxon>
    </lineage>
</organism>
<name>A0A7M6DPP9_9CNID</name>
<accession>A0A7M6DPP9</accession>
<reference evidence="1" key="1">
    <citation type="submission" date="2021-01" db="UniProtKB">
        <authorList>
            <consortium name="EnsemblMetazoa"/>
        </authorList>
    </citation>
    <scope>IDENTIFICATION</scope>
</reference>
<protein>
    <submittedName>
        <fullName evidence="1">Uncharacterized protein</fullName>
    </submittedName>
</protein>
<proteinExistence type="predicted"/>
<sequence>RMTCDLRQKLLTLKPRDIDYTKCTVQKSLHQQVSRDSSKTLKQQAKQFNLGNGQTFTDPIQAADYLLEREYGKSSIFNQSRHEPVFIPPVFRSNQYTKKSSLPLLDYDIEKLILETLDNMLKESKENWFTAELQQFLQLEKLSKDNIKDINAKAFNQWVLNAKIMSIHAKKLRLKKINFSTISKTDVFIQNCISELAKESPGSELETKLQTCLQKLQNKNKNGRSYLNREVEELIQQNPPEDSNMRWFFELKLPERGEEIEHKIFDRLESMNRESILNDTVILQSVCFLTNVKKKMHQEFDLVIFSWSRKLVIGIEMKRQLTDKAFDQLEKYHSLFEERLGDQFGEGWTFFPVICVGVEELMFESLHYISTKTDLQSWLESIFRHFPIYHFEITPLLPPIYQLKNVLRLIVFAIHVSKKGQIAPITTTNWVEYISEAIDSVCTSHTILFHSKEQLPALISDEPRYRKVIIKGGYGTGKSFLLQQKALLLSNDPKFQGNIMYAVHKNNGPQLAGLLERRLKYDLQKHGIGIIASTEESLRVRQVLSRGIKALFLDEWPIEEEIELPASIEVIWIASAASIRQQFINISAYTTINLTLNLRNSKEIVLEAQKIANEKKFPYADALTTPPPNFPRGCHPIYCSTVVQALDKARELTTGGILVIEGILSKKYSVYDKNKDDEWAQRVLSVGPYEVLLQGGAQRSSGADPYEILLQGGIVCVNWAFAHGFDWPTVIVKRKRSRGGIIHNHECNFLMRCTTNLFLVGEK</sequence>
<dbReference type="AlphaFoldDB" id="A0A7M6DPP9"/>
<keyword evidence="2" id="KW-1185">Reference proteome</keyword>